<evidence type="ECO:0000256" key="3">
    <source>
        <dbReference type="ARBA" id="ARBA00022452"/>
    </source>
</evidence>
<protein>
    <submittedName>
        <fullName evidence="14">TonB-dependent receptor</fullName>
    </submittedName>
</protein>
<dbReference type="SUPFAM" id="SSF56935">
    <property type="entry name" value="Porins"/>
    <property type="match status" value="1"/>
</dbReference>
<feature type="signal peptide" evidence="11">
    <location>
        <begin position="1"/>
        <end position="29"/>
    </location>
</feature>
<keyword evidence="3 8" id="KW-1134">Transmembrane beta strand</keyword>
<evidence type="ECO:0000256" key="8">
    <source>
        <dbReference type="PROSITE-ProRule" id="PRU01360"/>
    </source>
</evidence>
<evidence type="ECO:0000256" key="11">
    <source>
        <dbReference type="SAM" id="SignalP"/>
    </source>
</evidence>
<keyword evidence="11" id="KW-0732">Signal</keyword>
<dbReference type="EMBL" id="JBDIME010000007">
    <property type="protein sequence ID" value="MEN2790129.1"/>
    <property type="molecule type" value="Genomic_DNA"/>
</dbReference>
<evidence type="ECO:0000313" key="14">
    <source>
        <dbReference type="EMBL" id="MEN2790129.1"/>
    </source>
</evidence>
<evidence type="ECO:0000259" key="13">
    <source>
        <dbReference type="Pfam" id="PF07715"/>
    </source>
</evidence>
<dbReference type="RefSeq" id="WP_343888631.1">
    <property type="nucleotide sequence ID" value="NZ_BAAAEH010000010.1"/>
</dbReference>
<organism evidence="14 15">
    <name type="scientific">Sphingomonas oligophenolica</name>
    <dbReference type="NCBI Taxonomy" id="301154"/>
    <lineage>
        <taxon>Bacteria</taxon>
        <taxon>Pseudomonadati</taxon>
        <taxon>Pseudomonadota</taxon>
        <taxon>Alphaproteobacteria</taxon>
        <taxon>Sphingomonadales</taxon>
        <taxon>Sphingomonadaceae</taxon>
        <taxon>Sphingomonas</taxon>
    </lineage>
</organism>
<feature type="chain" id="PRO_5046828123" evidence="11">
    <location>
        <begin position="30"/>
        <end position="1011"/>
    </location>
</feature>
<comment type="caution">
    <text evidence="14">The sequence shown here is derived from an EMBL/GenBank/DDBJ whole genome shotgun (WGS) entry which is preliminary data.</text>
</comment>
<comment type="similarity">
    <text evidence="8 9">Belongs to the TonB-dependent receptor family.</text>
</comment>
<dbReference type="Pfam" id="PF07715">
    <property type="entry name" value="Plug"/>
    <property type="match status" value="1"/>
</dbReference>
<proteinExistence type="inferred from homology"/>
<dbReference type="PROSITE" id="PS52016">
    <property type="entry name" value="TONB_DEPENDENT_REC_3"/>
    <property type="match status" value="1"/>
</dbReference>
<dbReference type="Proteomes" id="UP001419910">
    <property type="component" value="Unassembled WGS sequence"/>
</dbReference>
<feature type="domain" description="TonB-dependent receptor-like beta-barrel" evidence="12">
    <location>
        <begin position="395"/>
        <end position="969"/>
    </location>
</feature>
<evidence type="ECO:0000256" key="1">
    <source>
        <dbReference type="ARBA" id="ARBA00004571"/>
    </source>
</evidence>
<feature type="domain" description="TonB-dependent receptor plug" evidence="13">
    <location>
        <begin position="85"/>
        <end position="191"/>
    </location>
</feature>
<dbReference type="PANTHER" id="PTHR47234">
    <property type="match status" value="1"/>
</dbReference>
<feature type="region of interest" description="Disordered" evidence="10">
    <location>
        <begin position="39"/>
        <end position="62"/>
    </location>
</feature>
<evidence type="ECO:0000256" key="9">
    <source>
        <dbReference type="RuleBase" id="RU003357"/>
    </source>
</evidence>
<dbReference type="Gene3D" id="2.170.130.10">
    <property type="entry name" value="TonB-dependent receptor, plug domain"/>
    <property type="match status" value="1"/>
</dbReference>
<keyword evidence="15" id="KW-1185">Reference proteome</keyword>
<dbReference type="InterPro" id="IPR037066">
    <property type="entry name" value="Plug_dom_sf"/>
</dbReference>
<dbReference type="InterPro" id="IPR000531">
    <property type="entry name" value="Beta-barrel_TonB"/>
</dbReference>
<evidence type="ECO:0000259" key="12">
    <source>
        <dbReference type="Pfam" id="PF00593"/>
    </source>
</evidence>
<dbReference type="InterPro" id="IPR039426">
    <property type="entry name" value="TonB-dep_rcpt-like"/>
</dbReference>
<keyword evidence="6 8" id="KW-0472">Membrane</keyword>
<evidence type="ECO:0000256" key="7">
    <source>
        <dbReference type="ARBA" id="ARBA00023237"/>
    </source>
</evidence>
<sequence length="1011" mass="106718">MRFSSKIKLSGSVIALSVAMVLLPGTALAQATPSITTANDAALPTPQDAPAETLSDGSATDPSKDVIVTGTSIKGVAPIGSNLVSVGRATIEKTAPVNVSELVNTVPAITTSGSVAQGENAYSYYSPQIHSLAGSSSNTTLVIADGLRLPGGGTQFAQTDPNIIPVSAIERVEVLADGASSVYGSDAVAGVVNFITRKTFDGLEANARYGAADHYHNYDINFIWGKKWDTGGVYIAGAYSHQSSLLNRDRDFSSMGDYRSVGGSNTNSYSCNPATLAVTHLSGGGATPSGVFLSPSATSPVANTAANAPCNNSIYATLLPSQYRANVLFKVTNRFSDRFQVTAMINYNNQKTKALNAPGTISAATAFGPGRGFVAGQVNPFFVAPAGAMTADQENVSYRFDRADGAYGKTESEEDSIYATLVGEYEITNSWSVKLSDAFGKNRSALNTIDGFCAPCALLALNGTAQLSGDPTKTDIAGQNVIALNLPLNASNALDVWNTGSANRTSAAVLRSLYGADSQNTNYNIFNQAKLDFQGGLFNLPAGQVKLAFGGEYYWAEETQKINGLSNTGPSVTGSTFRQYDYHRTVKSAYAEIVVPLVSPEMDIPLIHRLDVDISGRYDSYSDVGDTTNPKFAANWEPVEGVKFRANYATAFVAPPLAVIGDPSQGYLYASGSVGPQNGTLFVPIANYPDVVSIPGASCTATTCTIGLTSNPGLRRQLGGGFTHEVPQTGQSYSFGVDLSPRFLPGFVAAVTFFHNKFVGGVSSPSPSAIVNSAGLRNLLTLCPTGCTQSQIDTFANIANGATISGAVPATVYFLLDQSTRNALNLTVEGIDAQFTYRRPIGDLGTFTIGTALTYFTKFTQNFGGGTDFNILNTSGYNTTFPSVQFKNRAQFGWEMGGFSADLFWNHTGGYRNWISSSVAPITVNSIGNPTGGGDHVKADNTFDLHVQYTMKGEGMFNGWQAYVDVKNLFDSDPPFYNGNTAGILGGAWGYNGFVSNPIGRIISVGLRTKF</sequence>
<evidence type="ECO:0000256" key="10">
    <source>
        <dbReference type="SAM" id="MobiDB-lite"/>
    </source>
</evidence>
<keyword evidence="2 8" id="KW-0813">Transport</keyword>
<dbReference type="Pfam" id="PF00593">
    <property type="entry name" value="TonB_dep_Rec_b-barrel"/>
    <property type="match status" value="1"/>
</dbReference>
<accession>A0ABU9Y2U5</accession>
<evidence type="ECO:0000256" key="5">
    <source>
        <dbReference type="ARBA" id="ARBA00023077"/>
    </source>
</evidence>
<keyword evidence="4 8" id="KW-0812">Transmembrane</keyword>
<name>A0ABU9Y2U5_9SPHN</name>
<evidence type="ECO:0000313" key="15">
    <source>
        <dbReference type="Proteomes" id="UP001419910"/>
    </source>
</evidence>
<keyword evidence="7 8" id="KW-0998">Cell outer membrane</keyword>
<dbReference type="PANTHER" id="PTHR47234:SF2">
    <property type="entry name" value="TONB-DEPENDENT RECEPTOR"/>
    <property type="match status" value="1"/>
</dbReference>
<comment type="subcellular location">
    <subcellularLocation>
        <location evidence="1 8">Cell outer membrane</location>
        <topology evidence="1 8">Multi-pass membrane protein</topology>
    </subcellularLocation>
</comment>
<gene>
    <name evidence="14" type="ORF">ABC974_10870</name>
</gene>
<dbReference type="InterPro" id="IPR036942">
    <property type="entry name" value="Beta-barrel_TonB_sf"/>
</dbReference>
<evidence type="ECO:0000256" key="4">
    <source>
        <dbReference type="ARBA" id="ARBA00022692"/>
    </source>
</evidence>
<evidence type="ECO:0000256" key="6">
    <source>
        <dbReference type="ARBA" id="ARBA00023136"/>
    </source>
</evidence>
<evidence type="ECO:0000256" key="2">
    <source>
        <dbReference type="ARBA" id="ARBA00022448"/>
    </source>
</evidence>
<keyword evidence="5 9" id="KW-0798">TonB box</keyword>
<dbReference type="InterPro" id="IPR012910">
    <property type="entry name" value="Plug_dom"/>
</dbReference>
<reference evidence="14 15" key="1">
    <citation type="submission" date="2024-05" db="EMBL/GenBank/DDBJ databases">
        <authorList>
            <person name="Liu Q."/>
            <person name="Xin Y.-H."/>
        </authorList>
    </citation>
    <scope>NUCLEOTIDE SEQUENCE [LARGE SCALE GENOMIC DNA]</scope>
    <source>
        <strain evidence="14 15">CGMCC 1.10181</strain>
    </source>
</reference>
<dbReference type="Gene3D" id="2.40.170.20">
    <property type="entry name" value="TonB-dependent receptor, beta-barrel domain"/>
    <property type="match status" value="1"/>
</dbReference>
<keyword evidence="14" id="KW-0675">Receptor</keyword>